<dbReference type="GeneID" id="126887310"/>
<feature type="region of interest" description="Disordered" evidence="1">
    <location>
        <begin position="211"/>
        <end position="327"/>
    </location>
</feature>
<reference evidence="3" key="1">
    <citation type="submission" date="2025-05" db="UniProtKB">
        <authorList>
            <consortium name="EnsemblMetazoa"/>
        </authorList>
    </citation>
    <scope>IDENTIFICATION</scope>
</reference>
<dbReference type="EnsemblMetazoa" id="XM_050654740.1">
    <property type="protein sequence ID" value="XP_050510697.1"/>
    <property type="gene ID" value="LOC126887310"/>
</dbReference>
<feature type="signal peptide" evidence="2">
    <location>
        <begin position="1"/>
        <end position="26"/>
    </location>
</feature>
<accession>A0ABM5KKG9</accession>
<keyword evidence="4" id="KW-1185">Reference proteome</keyword>
<feature type="region of interest" description="Disordered" evidence="1">
    <location>
        <begin position="108"/>
        <end position="133"/>
    </location>
</feature>
<feature type="region of interest" description="Disordered" evidence="1">
    <location>
        <begin position="162"/>
        <end position="197"/>
    </location>
</feature>
<dbReference type="RefSeq" id="XP_050510697.1">
    <property type="nucleotide sequence ID" value="XM_050654740.1"/>
</dbReference>
<feature type="chain" id="PRO_5046886043" evidence="2">
    <location>
        <begin position="27"/>
        <end position="327"/>
    </location>
</feature>
<proteinExistence type="predicted"/>
<evidence type="ECO:0000256" key="2">
    <source>
        <dbReference type="SAM" id="SignalP"/>
    </source>
</evidence>
<evidence type="ECO:0000313" key="4">
    <source>
        <dbReference type="Proteomes" id="UP001652700"/>
    </source>
</evidence>
<name>A0ABM5KKG9_DIAVI</name>
<feature type="compositionally biased region" description="Basic and acidic residues" evidence="1">
    <location>
        <begin position="68"/>
        <end position="85"/>
    </location>
</feature>
<evidence type="ECO:0000256" key="1">
    <source>
        <dbReference type="SAM" id="MobiDB-lite"/>
    </source>
</evidence>
<feature type="compositionally biased region" description="Polar residues" evidence="1">
    <location>
        <begin position="305"/>
        <end position="327"/>
    </location>
</feature>
<sequence>MAGSFKSIHLPTVLLVLVAALHNGHSATLTDVLLSDESNKPQEISSDEFIPPLRLSRDVKYPRYAADNTDKDLKPEDSPDRDRDSGSAPPGKRCISCFASYPQYSNNPSYDRNRYYYDDRSRDRDYDRYDDRDRDRYNERDRYYYRDPYYDRYDRYNDRDRYYSRGRDRYGDRDRYYDPYDYDRYDPYERYDRYGDRQYDRYDRDRYDTRYSDRGIGYDNKGYDYRINDPYNKGNDDYNRGYSGRPDYGTSGYASKWNYGSSGGGRDDYYSRDRYPSYRPVSKDTYNRDPYNDTYRPTSYLYGRPSSTTPKPSSGDSNTQSPQGSSG</sequence>
<protein>
    <submittedName>
        <fullName evidence="3">Uncharacterized protein</fullName>
    </submittedName>
</protein>
<organism evidence="3 4">
    <name type="scientific">Diabrotica virgifera virgifera</name>
    <name type="common">western corn rootworm</name>
    <dbReference type="NCBI Taxonomy" id="50390"/>
    <lineage>
        <taxon>Eukaryota</taxon>
        <taxon>Metazoa</taxon>
        <taxon>Ecdysozoa</taxon>
        <taxon>Arthropoda</taxon>
        <taxon>Hexapoda</taxon>
        <taxon>Insecta</taxon>
        <taxon>Pterygota</taxon>
        <taxon>Neoptera</taxon>
        <taxon>Endopterygota</taxon>
        <taxon>Coleoptera</taxon>
        <taxon>Polyphaga</taxon>
        <taxon>Cucujiformia</taxon>
        <taxon>Chrysomeloidea</taxon>
        <taxon>Chrysomelidae</taxon>
        <taxon>Galerucinae</taxon>
        <taxon>Diabroticina</taxon>
        <taxon>Diabroticites</taxon>
        <taxon>Diabrotica</taxon>
    </lineage>
</organism>
<feature type="compositionally biased region" description="Basic and acidic residues" evidence="1">
    <location>
        <begin position="111"/>
        <end position="133"/>
    </location>
</feature>
<dbReference type="Proteomes" id="UP001652700">
    <property type="component" value="Unplaced"/>
</dbReference>
<feature type="region of interest" description="Disordered" evidence="1">
    <location>
        <begin position="64"/>
        <end position="91"/>
    </location>
</feature>
<feature type="compositionally biased region" description="Basic and acidic residues" evidence="1">
    <location>
        <begin position="265"/>
        <end position="291"/>
    </location>
</feature>
<evidence type="ECO:0000313" key="3">
    <source>
        <dbReference type="EnsemblMetazoa" id="XP_050510697.1"/>
    </source>
</evidence>
<keyword evidence="2" id="KW-0732">Signal</keyword>